<dbReference type="CDD" id="cd01045">
    <property type="entry name" value="Ferritin_like_AB"/>
    <property type="match status" value="1"/>
</dbReference>
<reference evidence="2 3" key="1">
    <citation type="submission" date="2023-07" db="EMBL/GenBank/DDBJ databases">
        <title>Genomic Encyclopedia of Type Strains, Phase IV (KMG-IV): sequencing the most valuable type-strain genomes for metagenomic binning, comparative biology and taxonomic classification.</title>
        <authorList>
            <person name="Goeker M."/>
        </authorList>
    </citation>
    <scope>NUCLEOTIDE SEQUENCE [LARGE SCALE GENOMIC DNA]</scope>
    <source>
        <strain evidence="2 3">DSM 19922</strain>
    </source>
</reference>
<dbReference type="EMBL" id="JAUSVU010000014">
    <property type="protein sequence ID" value="MDQ0534898.1"/>
    <property type="molecule type" value="Genomic_DNA"/>
</dbReference>
<protein>
    <submittedName>
        <fullName evidence="2">Rubrerythrin</fullName>
    </submittedName>
</protein>
<keyword evidence="3" id="KW-1185">Reference proteome</keyword>
<dbReference type="Gene3D" id="1.20.1260.10">
    <property type="match status" value="1"/>
</dbReference>
<feature type="region of interest" description="Disordered" evidence="1">
    <location>
        <begin position="160"/>
        <end position="179"/>
    </location>
</feature>
<name>A0ABU0MN45_9PROT</name>
<accession>A0ABU0MN45</accession>
<evidence type="ECO:0000313" key="2">
    <source>
        <dbReference type="EMBL" id="MDQ0534898.1"/>
    </source>
</evidence>
<organism evidence="2 3">
    <name type="scientific">Azospirillum picis</name>
    <dbReference type="NCBI Taxonomy" id="488438"/>
    <lineage>
        <taxon>Bacteria</taxon>
        <taxon>Pseudomonadati</taxon>
        <taxon>Pseudomonadota</taxon>
        <taxon>Alphaproteobacteria</taxon>
        <taxon>Rhodospirillales</taxon>
        <taxon>Azospirillaceae</taxon>
        <taxon>Azospirillum</taxon>
    </lineage>
</organism>
<evidence type="ECO:0000313" key="3">
    <source>
        <dbReference type="Proteomes" id="UP001244552"/>
    </source>
</evidence>
<proteinExistence type="predicted"/>
<dbReference type="RefSeq" id="WP_209984783.1">
    <property type="nucleotide sequence ID" value="NZ_JAGINO010000015.1"/>
</dbReference>
<dbReference type="Proteomes" id="UP001244552">
    <property type="component" value="Unassembled WGS sequence"/>
</dbReference>
<comment type="caution">
    <text evidence="2">The sequence shown here is derived from an EMBL/GenBank/DDBJ whole genome shotgun (WGS) entry which is preliminary data.</text>
</comment>
<dbReference type="InterPro" id="IPR012347">
    <property type="entry name" value="Ferritin-like"/>
</dbReference>
<gene>
    <name evidence="2" type="ORF">QO018_003775</name>
</gene>
<dbReference type="SUPFAM" id="SSF47240">
    <property type="entry name" value="Ferritin-like"/>
    <property type="match status" value="1"/>
</dbReference>
<sequence>MPFLTQEPPGPVASLADLMGIARAMESEAVRRYGQLAGMMDRRGDAALAGIFRALVREEEGHAAAVEHWEDALGLPPADTGAFVWHLPPDIASSWDELAERSSITPYQALSLAVLNEQRAFAFYSYIAAHAEADPVRSNAEALAREELSHAARLRRERRAAFHRERSAHPADTRSAPRHRVASMADFQPLKAALLSAAVSELQELAAVLHGLGDPDGVAWLERTVAELRAADSAALPGSAAAGPLPARPLPTDIAQAVRAAVAVPERLAESFGDIAERSTDESVLSEALRLEELAVGQIALLAHTLQGRKSAG</sequence>
<feature type="compositionally biased region" description="Basic and acidic residues" evidence="1">
    <location>
        <begin position="160"/>
        <end position="172"/>
    </location>
</feature>
<evidence type="ECO:0000256" key="1">
    <source>
        <dbReference type="SAM" id="MobiDB-lite"/>
    </source>
</evidence>
<dbReference type="InterPro" id="IPR009078">
    <property type="entry name" value="Ferritin-like_SF"/>
</dbReference>